<dbReference type="PROSITE" id="PS50125">
    <property type="entry name" value="GUANYLATE_CYCLASE_2"/>
    <property type="match status" value="1"/>
</dbReference>
<evidence type="ECO:0000313" key="4">
    <source>
        <dbReference type="Proteomes" id="UP001156882"/>
    </source>
</evidence>
<reference evidence="4" key="1">
    <citation type="journal article" date="2019" name="Int. J. Syst. Evol. Microbiol.">
        <title>The Global Catalogue of Microorganisms (GCM) 10K type strain sequencing project: providing services to taxonomists for standard genome sequencing and annotation.</title>
        <authorList>
            <consortium name="The Broad Institute Genomics Platform"/>
            <consortium name="The Broad Institute Genome Sequencing Center for Infectious Disease"/>
            <person name="Wu L."/>
            <person name="Ma J."/>
        </authorList>
    </citation>
    <scope>NUCLEOTIDE SEQUENCE [LARGE SCALE GENOMIC DNA]</scope>
    <source>
        <strain evidence="4">NBRC 101365</strain>
    </source>
</reference>
<dbReference type="SMART" id="SM01080">
    <property type="entry name" value="CHASE2"/>
    <property type="match status" value="1"/>
</dbReference>
<feature type="transmembrane region" description="Helical" evidence="1">
    <location>
        <begin position="382"/>
        <end position="402"/>
    </location>
</feature>
<name>A0ABQ6CFR4_9HYPH</name>
<dbReference type="SUPFAM" id="SSF55073">
    <property type="entry name" value="Nucleotide cyclase"/>
    <property type="match status" value="1"/>
</dbReference>
<dbReference type="InterPro" id="IPR050697">
    <property type="entry name" value="Adenylyl/Guanylyl_Cyclase_3/4"/>
</dbReference>
<feature type="domain" description="Guanylate cyclase" evidence="2">
    <location>
        <begin position="502"/>
        <end position="627"/>
    </location>
</feature>
<evidence type="ECO:0000313" key="3">
    <source>
        <dbReference type="EMBL" id="GLS19096.1"/>
    </source>
</evidence>
<dbReference type="PANTHER" id="PTHR43081:SF1">
    <property type="entry name" value="ADENYLATE CYCLASE, TERMINAL-DIFFERENTIATION SPECIFIC"/>
    <property type="match status" value="1"/>
</dbReference>
<keyword evidence="1" id="KW-1133">Transmembrane helix</keyword>
<protein>
    <submittedName>
        <fullName evidence="3">Guanylate cyclase</fullName>
    </submittedName>
</protein>
<dbReference type="RefSeq" id="WP_284311974.1">
    <property type="nucleotide sequence ID" value="NZ_BSPC01000018.1"/>
</dbReference>
<dbReference type="InterPro" id="IPR007890">
    <property type="entry name" value="CHASE2"/>
</dbReference>
<keyword evidence="4" id="KW-1185">Reference proteome</keyword>
<dbReference type="Proteomes" id="UP001156882">
    <property type="component" value="Unassembled WGS sequence"/>
</dbReference>
<feature type="transmembrane region" description="Helical" evidence="1">
    <location>
        <begin position="409"/>
        <end position="429"/>
    </location>
</feature>
<dbReference type="SMART" id="SM00044">
    <property type="entry name" value="CYCc"/>
    <property type="match status" value="1"/>
</dbReference>
<organism evidence="3 4">
    <name type="scientific">Labrys miyagiensis</name>
    <dbReference type="NCBI Taxonomy" id="346912"/>
    <lineage>
        <taxon>Bacteria</taxon>
        <taxon>Pseudomonadati</taxon>
        <taxon>Pseudomonadota</taxon>
        <taxon>Alphaproteobacteria</taxon>
        <taxon>Hyphomicrobiales</taxon>
        <taxon>Xanthobacteraceae</taxon>
        <taxon>Labrys</taxon>
    </lineage>
</organism>
<feature type="transmembrane region" description="Helical" evidence="1">
    <location>
        <begin position="7"/>
        <end position="26"/>
    </location>
</feature>
<dbReference type="Gene3D" id="3.30.70.1230">
    <property type="entry name" value="Nucleotide cyclase"/>
    <property type="match status" value="1"/>
</dbReference>
<evidence type="ECO:0000256" key="1">
    <source>
        <dbReference type="SAM" id="Phobius"/>
    </source>
</evidence>
<dbReference type="EMBL" id="BSPC01000018">
    <property type="protein sequence ID" value="GLS19096.1"/>
    <property type="molecule type" value="Genomic_DNA"/>
</dbReference>
<evidence type="ECO:0000259" key="2">
    <source>
        <dbReference type="PROSITE" id="PS50125"/>
    </source>
</evidence>
<feature type="transmembrane region" description="Helical" evidence="1">
    <location>
        <begin position="435"/>
        <end position="457"/>
    </location>
</feature>
<dbReference type="Pfam" id="PF05226">
    <property type="entry name" value="CHASE2"/>
    <property type="match status" value="1"/>
</dbReference>
<dbReference type="PANTHER" id="PTHR43081">
    <property type="entry name" value="ADENYLATE CYCLASE, TERMINAL-DIFFERENTIATION SPECIFIC-RELATED"/>
    <property type="match status" value="1"/>
</dbReference>
<comment type="caution">
    <text evidence="3">The sequence shown here is derived from an EMBL/GenBank/DDBJ whole genome shotgun (WGS) entry which is preliminary data.</text>
</comment>
<gene>
    <name evidence="3" type="ORF">GCM10007874_21130</name>
</gene>
<sequence length="746" mass="81341">MRLKRFLGYPLIVAVPLLIASLLTLFSPYPLPRLSEIVFDSYQRWHAQRRDPDSPVRIVAVDEKSLAEVGQWPWPRDTIAKLTQKLTDAGAAAIAFDIAFGEPDQNSPNRLVKRLPTSEERNALEKAISSTDASYDAVFAKTLRQSPAVLGFIGGDAGTPVTAEPKPATRCDEKNDLVPACFTVLGDDPVDFVPRFDSAVMPIPELFDAAQGIGAINWIPEADSVIRKVPMLISAGGKLAPSLSLEAIRVALHARNIQVRSSNASGETAFGQKSGVNAIRIENEGSDTGSPDQIIIDTEWNGEIRLIARRSDPGSWIPASSVLDGSFNPDEVRGRIVFVGAVAIGLRDQRTTAVEPAIPGVEVHAQAVEQILAGANLVRPDWMQAVEAFLVLALGGLLAWILRRTRNMPLVSATAGLSIPILLASWSWILFVREGFLFDAVIPDIGILCVFLTATIYHFQEAEHRRAEVRSMFGRFVTPAVVERLVEAPDRIVLGGEIRELTIMFSDVRNFTGIAENQSPQGVVSLIRRIHTPATEAVLKHSGTIDKFIGDGMMAFWNAPLDMPNHALLACKAALDIAEMARNFEDPPIQIGIGLHTGEACVGNLGSEQRLEYSALGDAVNLAARIEPLTKIYGVEIVVTEDTCKAAKDLPFLEIDRVMVRGRQGAAGLFALHTGPVSQGFADLQAVQKEVLAYYRKGAFAEALELLQRNAALYEGAYSRLHTYYSNHFNNLIMNPKVGWQGVTQL</sequence>
<keyword evidence="1" id="KW-0812">Transmembrane</keyword>
<keyword evidence="1" id="KW-0472">Membrane</keyword>
<accession>A0ABQ6CFR4</accession>
<proteinExistence type="predicted"/>
<dbReference type="InterPro" id="IPR001054">
    <property type="entry name" value="A/G_cyclase"/>
</dbReference>
<dbReference type="InterPro" id="IPR029787">
    <property type="entry name" value="Nucleotide_cyclase"/>
</dbReference>
<dbReference type="Pfam" id="PF00211">
    <property type="entry name" value="Guanylate_cyc"/>
    <property type="match status" value="1"/>
</dbReference>
<dbReference type="CDD" id="cd07302">
    <property type="entry name" value="CHD"/>
    <property type="match status" value="1"/>
</dbReference>